<name>A0A6P8IC07_ACTTE</name>
<dbReference type="GO" id="GO:0120147">
    <property type="term" value="F:formylglycine-generating oxidase activity"/>
    <property type="evidence" value="ECO:0007669"/>
    <property type="project" value="TreeGrafter"/>
</dbReference>
<comment type="similarity">
    <text evidence="1">Belongs to the sulfatase-modifying factor family.</text>
</comment>
<dbReference type="InterPro" id="IPR029063">
    <property type="entry name" value="SAM-dependent_MTases_sf"/>
</dbReference>
<dbReference type="GeneID" id="116298181"/>
<keyword evidence="2" id="KW-0560">Oxidoreductase</keyword>
<evidence type="ECO:0000256" key="1">
    <source>
        <dbReference type="ARBA" id="ARBA00005310"/>
    </source>
</evidence>
<organism evidence="7 8">
    <name type="scientific">Actinia tenebrosa</name>
    <name type="common">Australian red waratah sea anemone</name>
    <dbReference type="NCBI Taxonomy" id="6105"/>
    <lineage>
        <taxon>Eukaryota</taxon>
        <taxon>Metazoa</taxon>
        <taxon>Cnidaria</taxon>
        <taxon>Anthozoa</taxon>
        <taxon>Hexacorallia</taxon>
        <taxon>Actiniaria</taxon>
        <taxon>Actiniidae</taxon>
        <taxon>Actinia</taxon>
    </lineage>
</organism>
<dbReference type="InterPro" id="IPR042095">
    <property type="entry name" value="SUMF_sf"/>
</dbReference>
<proteinExistence type="inferred from homology"/>
<reference evidence="8" key="1">
    <citation type="submission" date="2025-08" db="UniProtKB">
        <authorList>
            <consortium name="RefSeq"/>
        </authorList>
    </citation>
    <scope>IDENTIFICATION</scope>
    <source>
        <tissue evidence="8">Tentacle</tissue>
    </source>
</reference>
<dbReference type="Pfam" id="PF03781">
    <property type="entry name" value="FGE-sulfatase"/>
    <property type="match status" value="1"/>
</dbReference>
<keyword evidence="7" id="KW-1185">Reference proteome</keyword>
<dbReference type="RefSeq" id="XP_031562420.1">
    <property type="nucleotide sequence ID" value="XM_031706560.1"/>
</dbReference>
<dbReference type="InterPro" id="IPR027577">
    <property type="entry name" value="OvoA_Nterm"/>
</dbReference>
<feature type="domain" description="DinB-like" evidence="6">
    <location>
        <begin position="30"/>
        <end position="169"/>
    </location>
</feature>
<dbReference type="Gene3D" id="3.40.50.150">
    <property type="entry name" value="Vaccinia Virus protein VP39"/>
    <property type="match status" value="1"/>
</dbReference>
<evidence type="ECO:0000313" key="8">
    <source>
        <dbReference type="RefSeq" id="XP_031562420.1"/>
    </source>
</evidence>
<keyword evidence="3" id="KW-0408">Iron</keyword>
<dbReference type="PANTHER" id="PTHR23150:SF26">
    <property type="entry name" value="GENERIC METHYLTRANSFERASE"/>
    <property type="match status" value="1"/>
</dbReference>
<dbReference type="OrthoDB" id="659at2759"/>
<gene>
    <name evidence="8" type="primary">LOC116298181</name>
</gene>
<evidence type="ECO:0000259" key="6">
    <source>
        <dbReference type="Pfam" id="PF12867"/>
    </source>
</evidence>
<dbReference type="Proteomes" id="UP000515163">
    <property type="component" value="Unplaced"/>
</dbReference>
<evidence type="ECO:0000256" key="2">
    <source>
        <dbReference type="ARBA" id="ARBA00023002"/>
    </source>
</evidence>
<evidence type="ECO:0000313" key="7">
    <source>
        <dbReference type="Proteomes" id="UP000515163"/>
    </source>
</evidence>
<protein>
    <submittedName>
        <fullName evidence="8">Ergothioneine biosynthesis protein 1-like isoform X1</fullName>
    </submittedName>
</protein>
<sequence length="746" mass="85226">MTSPFQVLSSIPCDLACLSIATMSDVRSYFENTYDLYENLFRGIKDEIAYFKYPDALRLPLIFYYGHTAAVYINKLMLAGLIEERVTFEYESLFETGVDEMSWDDTENFRMGGKFVWPSVSEVQKYRDDVKKTILKLIDTKPMDVPVTQDSPWWSLFMGMEHERIHFETSSVLIRQLPIEYVGRPDNWEYGPLTADPPVTKTSMLKVQNCTVTVGKPRDFPSYGWDNEYGEWTVRVPEFEASKYLVTNREFLEFVEAGGYENKTYWSDEGWKWRSFRKAKHPSFWVCNQACKSGCGNDLADYSHCCLATSDNDINGNEYHLQYKYRAIFDVIDTPLDWPAEVNYFEAKAYCAWKGPEYRLLTEAEHHAIRGPQKPVCMGTASDPLYQIDFKANINMKYASSTPVNMFPASETGFHDAFGNVWCWTEDQFNGLPGFETHYLYDDFSTPTFDGKHFVILGGSWASTGDEASRFARYAFRPHFFQHLGFRVVRSVNSTPPPVRLVSTSVYIPGVGVEGNRVQIPGIEDGEARYPSTNKQYVNDTNEFLQEELAKQYGDESIDPFTDLCLEYVSQCNCATGSALNLLCSVGRQAFELSKHFDEVLGIDYSGRLINAAQNLQKRKGMGLGSSGMLVEILEGANAERVTFKQLTWLPNEINKFDCVTFRGLDRLSCPEAWLARMREIVNPQGLVVIETSQNCDSEKVACFFGNSFYLLEKKVISKVINDSKNEGLRSCDRCHSSIAMIWTRQ</sequence>
<dbReference type="InterPro" id="IPR016187">
    <property type="entry name" value="CTDL_fold"/>
</dbReference>
<dbReference type="FunFam" id="3.90.1580.10:FF:000008">
    <property type="entry name" value="Predicted protein"/>
    <property type="match status" value="1"/>
</dbReference>
<accession>A0A6P8IC07</accession>
<evidence type="ECO:0000256" key="3">
    <source>
        <dbReference type="ARBA" id="ARBA00023004"/>
    </source>
</evidence>
<dbReference type="SUPFAM" id="SSF53335">
    <property type="entry name" value="S-adenosyl-L-methionine-dependent methyltransferases"/>
    <property type="match status" value="1"/>
</dbReference>
<dbReference type="CDD" id="cd02440">
    <property type="entry name" value="AdoMet_MTases"/>
    <property type="match status" value="1"/>
</dbReference>
<comment type="pathway">
    <text evidence="4">Amino-acid biosynthesis; ergothioneine biosynthesis.</text>
</comment>
<dbReference type="InterPro" id="IPR051043">
    <property type="entry name" value="Sulfatase_Mod_Factor_Kinase"/>
</dbReference>
<feature type="domain" description="Sulfatase-modifying factor enzyme-like" evidence="5">
    <location>
        <begin position="202"/>
        <end position="490"/>
    </location>
</feature>
<evidence type="ECO:0000259" key="5">
    <source>
        <dbReference type="Pfam" id="PF03781"/>
    </source>
</evidence>
<dbReference type="KEGG" id="aten:116298181"/>
<dbReference type="AlphaFoldDB" id="A0A6P8IC07"/>
<dbReference type="SUPFAM" id="SSF56436">
    <property type="entry name" value="C-type lectin-like"/>
    <property type="match status" value="1"/>
</dbReference>
<evidence type="ECO:0000256" key="4">
    <source>
        <dbReference type="ARBA" id="ARBA00037882"/>
    </source>
</evidence>
<dbReference type="InParanoid" id="A0A6P8IC07"/>
<dbReference type="InterPro" id="IPR005532">
    <property type="entry name" value="SUMF_dom"/>
</dbReference>
<dbReference type="InterPro" id="IPR024775">
    <property type="entry name" value="DinB-like"/>
</dbReference>
<dbReference type="Pfam" id="PF12867">
    <property type="entry name" value="DinB_2"/>
    <property type="match status" value="1"/>
</dbReference>
<dbReference type="NCBIfam" id="TIGR04344">
    <property type="entry name" value="ovoA_Nterm"/>
    <property type="match status" value="1"/>
</dbReference>
<dbReference type="PANTHER" id="PTHR23150">
    <property type="entry name" value="SULFATASE MODIFYING FACTOR 1, 2"/>
    <property type="match status" value="1"/>
</dbReference>
<dbReference type="Gene3D" id="3.90.1580.10">
    <property type="entry name" value="paralog of FGE (formylglycine-generating enzyme)"/>
    <property type="match status" value="1"/>
</dbReference>